<dbReference type="Pfam" id="PF00646">
    <property type="entry name" value="F-box"/>
    <property type="match status" value="2"/>
</dbReference>
<dbReference type="InterPro" id="IPR001810">
    <property type="entry name" value="F-box_dom"/>
</dbReference>
<dbReference type="FunFam" id="2.60.120.260:FF:000012">
    <property type="entry name" value="F-box only protein 2"/>
    <property type="match status" value="2"/>
</dbReference>
<organism evidence="4 5">
    <name type="scientific">Gambusia affinis</name>
    <name type="common">Western mosquitofish</name>
    <name type="synonym">Heterandria affinis</name>
    <dbReference type="NCBI Taxonomy" id="33528"/>
    <lineage>
        <taxon>Eukaryota</taxon>
        <taxon>Metazoa</taxon>
        <taxon>Chordata</taxon>
        <taxon>Craniata</taxon>
        <taxon>Vertebrata</taxon>
        <taxon>Euteleostomi</taxon>
        <taxon>Actinopterygii</taxon>
        <taxon>Neopterygii</taxon>
        <taxon>Teleostei</taxon>
        <taxon>Neoteleostei</taxon>
        <taxon>Acanthomorphata</taxon>
        <taxon>Ovalentaria</taxon>
        <taxon>Atherinomorphae</taxon>
        <taxon>Cyprinodontiformes</taxon>
        <taxon>Poeciliidae</taxon>
        <taxon>Poeciliinae</taxon>
        <taxon>Gambusia</taxon>
    </lineage>
</organism>
<keyword evidence="1" id="KW-0833">Ubl conjugation pathway</keyword>
<dbReference type="GO" id="GO:0031146">
    <property type="term" value="P:SCF-dependent proteasomal ubiquitin-dependent protein catabolic process"/>
    <property type="evidence" value="ECO:0007669"/>
    <property type="project" value="TreeGrafter"/>
</dbReference>
<dbReference type="Gene3D" id="1.20.1280.50">
    <property type="match status" value="3"/>
</dbReference>
<dbReference type="PROSITE" id="PS51114">
    <property type="entry name" value="FBA"/>
    <property type="match status" value="2"/>
</dbReference>
<evidence type="ECO:0000259" key="2">
    <source>
        <dbReference type="PROSITE" id="PS50181"/>
    </source>
</evidence>
<dbReference type="PANTHER" id="PTHR12125:SF12">
    <property type="entry name" value="F-BOX ONLY PROTEIN 6"/>
    <property type="match status" value="1"/>
</dbReference>
<sequence length="523" mass="62543">VIPLPLDILEEIFLNLPPQDVVCVCRLVCRQWKDVADSESFWRERSRREGYYLRDPSKVPSNWRLFYFLCKKRRNLIKNPRAEDEFRGWRILDNGGDQWKIEGCMVQHSNPAVKKNYVTSYGLCRKQQLINLMEEGYSPSFMDEFQPYIRISDWYAPRWDCGSIYEICVQLLNDEQDVLQEFRPEPISFPQWNDQQWNQMVHVFKDYGPGVRYVIPLPLDILEEIFLNLSPQHVVCVCRLVCRQWKDVADSKSFWRERCRREGYHLRDPSKAFNIPLDILEEIFLNLPAHMVVCVCRLVCHHWKDVADNESLWRQRCRREGYNLHESSKVTSDWRFFYFMCKKRRNLIKNPRGEDEFKDWKIVRNGGDGWRVEKPIAQHPNAEVQTNFVTSFRMCTKSQLIDLVKEGYSQAFMDEVQPHIKVSDWYAPRCDCEYNMSVKLLHRNKRVIEKFTPGTIHLPEQENHRWKQMIHVFKDYGPGVRYVYFEHGGKDSVFWAGWYGIRLTETSIELCPALDKQNYEPYS</sequence>
<dbReference type="SMART" id="SM00256">
    <property type="entry name" value="FBOX"/>
    <property type="match status" value="3"/>
</dbReference>
<dbReference type="SUPFAM" id="SSF81383">
    <property type="entry name" value="F-box domain"/>
    <property type="match status" value="3"/>
</dbReference>
<keyword evidence="5" id="KW-1185">Reference proteome</keyword>
<feature type="domain" description="F-box" evidence="2">
    <location>
        <begin position="1"/>
        <end position="45"/>
    </location>
</feature>
<feature type="domain" description="F-box" evidence="2">
    <location>
        <begin position="211"/>
        <end position="258"/>
    </location>
</feature>
<reference evidence="4 5" key="1">
    <citation type="journal article" date="2018" name="G3 (Bethesda)">
        <title>A High-Quality Reference Genome for the Invasive Mosquitofish Gambusia affinis Using a Chicago Library.</title>
        <authorList>
            <person name="Hoffberg S.L."/>
            <person name="Troendle N.J."/>
            <person name="Glenn T.C."/>
            <person name="Mahmud O."/>
            <person name="Louha S."/>
            <person name="Chalopin D."/>
            <person name="Bennetzen J.L."/>
            <person name="Mauricio R."/>
        </authorList>
    </citation>
    <scope>NUCLEOTIDE SEQUENCE [LARGE SCALE GENOMIC DNA]</scope>
    <source>
        <strain evidence="4">NE01/NJP1002.9</strain>
        <tissue evidence="4">Muscle</tissue>
    </source>
</reference>
<dbReference type="GO" id="GO:0005737">
    <property type="term" value="C:cytoplasm"/>
    <property type="evidence" value="ECO:0007669"/>
    <property type="project" value="TreeGrafter"/>
</dbReference>
<dbReference type="FunFam" id="1.20.1280.50:FF:000002">
    <property type="entry name" value="F-box only protein 44"/>
    <property type="match status" value="3"/>
</dbReference>
<dbReference type="Gene3D" id="2.60.120.260">
    <property type="entry name" value="Galactose-binding domain-like"/>
    <property type="match status" value="2"/>
</dbReference>
<name>A0A315W8E9_GAMAF</name>
<evidence type="ECO:0008006" key="6">
    <source>
        <dbReference type="Google" id="ProtNLM"/>
    </source>
</evidence>
<dbReference type="SUPFAM" id="SSF49785">
    <property type="entry name" value="Galactose-binding domain-like"/>
    <property type="match status" value="2"/>
</dbReference>
<dbReference type="PANTHER" id="PTHR12125">
    <property type="entry name" value="F-BOX ONLY PROTEIN 6-LIKE PROTEIN"/>
    <property type="match status" value="1"/>
</dbReference>
<dbReference type="EMBL" id="NHOQ01000244">
    <property type="protein sequence ID" value="PWA31647.1"/>
    <property type="molecule type" value="Genomic_DNA"/>
</dbReference>
<comment type="caution">
    <text evidence="4">The sequence shown here is derived from an EMBL/GenBank/DDBJ whole genome shotgun (WGS) entry which is preliminary data.</text>
</comment>
<dbReference type="Pfam" id="PF12937">
    <property type="entry name" value="F-box-like"/>
    <property type="match status" value="1"/>
</dbReference>
<feature type="non-terminal residue" evidence="4">
    <location>
        <position position="1"/>
    </location>
</feature>
<dbReference type="InterPro" id="IPR008979">
    <property type="entry name" value="Galactose-bd-like_sf"/>
</dbReference>
<dbReference type="GO" id="GO:0061630">
    <property type="term" value="F:ubiquitin protein ligase activity"/>
    <property type="evidence" value="ECO:0007669"/>
    <property type="project" value="TreeGrafter"/>
</dbReference>
<evidence type="ECO:0000259" key="3">
    <source>
        <dbReference type="PROSITE" id="PS51114"/>
    </source>
</evidence>
<dbReference type="GO" id="GO:0036503">
    <property type="term" value="P:ERAD pathway"/>
    <property type="evidence" value="ECO:0007669"/>
    <property type="project" value="TreeGrafter"/>
</dbReference>
<dbReference type="Pfam" id="PF04300">
    <property type="entry name" value="FBA"/>
    <property type="match status" value="2"/>
</dbReference>
<dbReference type="InterPro" id="IPR039752">
    <property type="entry name" value="F-box_only"/>
</dbReference>
<gene>
    <name evidence="4" type="ORF">CCH79_00006565</name>
</gene>
<dbReference type="GO" id="GO:0019005">
    <property type="term" value="C:SCF ubiquitin ligase complex"/>
    <property type="evidence" value="ECO:0007669"/>
    <property type="project" value="TreeGrafter"/>
</dbReference>
<feature type="domain" description="FBA" evidence="3">
    <location>
        <begin position="337"/>
        <end position="512"/>
    </location>
</feature>
<proteinExistence type="predicted"/>
<evidence type="ECO:0000313" key="5">
    <source>
        <dbReference type="Proteomes" id="UP000250572"/>
    </source>
</evidence>
<dbReference type="Proteomes" id="UP000250572">
    <property type="component" value="Unassembled WGS sequence"/>
</dbReference>
<protein>
    <recommendedName>
        <fullName evidence="6">F-box domain-containing protein</fullName>
    </recommendedName>
</protein>
<dbReference type="STRING" id="33528.ENSGAFP00000007191"/>
<dbReference type="AlphaFoldDB" id="A0A315W8E9"/>
<evidence type="ECO:0000313" key="4">
    <source>
        <dbReference type="EMBL" id="PWA31647.1"/>
    </source>
</evidence>
<dbReference type="GO" id="GO:0006516">
    <property type="term" value="P:glycoprotein catabolic process"/>
    <property type="evidence" value="ECO:0007669"/>
    <property type="project" value="TreeGrafter"/>
</dbReference>
<dbReference type="InterPro" id="IPR007397">
    <property type="entry name" value="F-box-assoc_dom"/>
</dbReference>
<feature type="domain" description="FBA" evidence="3">
    <location>
        <begin position="66"/>
        <end position="243"/>
    </location>
</feature>
<dbReference type="InterPro" id="IPR036047">
    <property type="entry name" value="F-box-like_dom_sf"/>
</dbReference>
<feature type="non-terminal residue" evidence="4">
    <location>
        <position position="523"/>
    </location>
</feature>
<dbReference type="SMART" id="SM01198">
    <property type="entry name" value="FBA"/>
    <property type="match status" value="2"/>
</dbReference>
<dbReference type="PROSITE" id="PS50181">
    <property type="entry name" value="FBOX"/>
    <property type="match status" value="3"/>
</dbReference>
<accession>A0A315W8E9</accession>
<evidence type="ECO:0000256" key="1">
    <source>
        <dbReference type="ARBA" id="ARBA00022786"/>
    </source>
</evidence>
<feature type="domain" description="F-box" evidence="2">
    <location>
        <begin position="269"/>
        <end position="316"/>
    </location>
</feature>